<organism evidence="3 4">
    <name type="scientific">Saguinus oedipus</name>
    <name type="common">Cotton-top tamarin</name>
    <name type="synonym">Oedipomidas oedipus</name>
    <dbReference type="NCBI Taxonomy" id="9490"/>
    <lineage>
        <taxon>Eukaryota</taxon>
        <taxon>Metazoa</taxon>
        <taxon>Chordata</taxon>
        <taxon>Craniata</taxon>
        <taxon>Vertebrata</taxon>
        <taxon>Euteleostomi</taxon>
        <taxon>Mammalia</taxon>
        <taxon>Eutheria</taxon>
        <taxon>Euarchontoglires</taxon>
        <taxon>Primates</taxon>
        <taxon>Haplorrhini</taxon>
        <taxon>Platyrrhini</taxon>
        <taxon>Cebidae</taxon>
        <taxon>Callitrichinae</taxon>
        <taxon>Saguinus</taxon>
    </lineage>
</organism>
<feature type="signal peptide" evidence="2">
    <location>
        <begin position="1"/>
        <end position="31"/>
    </location>
</feature>
<feature type="region of interest" description="Disordered" evidence="1">
    <location>
        <begin position="82"/>
        <end position="197"/>
    </location>
</feature>
<protein>
    <submittedName>
        <fullName evidence="3">Uncharacterized protein</fullName>
    </submittedName>
</protein>
<dbReference type="Proteomes" id="UP001266305">
    <property type="component" value="Unassembled WGS sequence"/>
</dbReference>
<proteinExistence type="predicted"/>
<sequence length="197" mass="19241">MGGPAAPRGAGGLRALLLALVVAGVPSGAYNLDPQRPVRFQGPANSFFGYAVLEHFHDNTRCDPGPAATAPAPGPAAAAFLASSTPPSRGGDLNVSAARGSAAGGRREKGGRRPGPEEAGGAVGRLSRSFSGTARLDSASLSGSRSNLAPLPPSGRVGPASLPNLAGPGGGVWDPSGALEPRGPPDKTLVGSGGRGG</sequence>
<keyword evidence="2" id="KW-0732">Signal</keyword>
<evidence type="ECO:0000256" key="2">
    <source>
        <dbReference type="SAM" id="SignalP"/>
    </source>
</evidence>
<feature type="chain" id="PRO_5045482122" evidence="2">
    <location>
        <begin position="32"/>
        <end position="197"/>
    </location>
</feature>
<gene>
    <name evidence="3" type="ORF">P7K49_031395</name>
</gene>
<comment type="caution">
    <text evidence="3">The sequence shown here is derived from an EMBL/GenBank/DDBJ whole genome shotgun (WGS) entry which is preliminary data.</text>
</comment>
<accession>A0ABQ9TZA1</accession>
<dbReference type="EMBL" id="JASSZA010000017">
    <property type="protein sequence ID" value="KAK2090139.1"/>
    <property type="molecule type" value="Genomic_DNA"/>
</dbReference>
<keyword evidence="4" id="KW-1185">Reference proteome</keyword>
<reference evidence="3 4" key="1">
    <citation type="submission" date="2023-05" db="EMBL/GenBank/DDBJ databases">
        <title>B98-5 Cell Line De Novo Hybrid Assembly: An Optical Mapping Approach.</title>
        <authorList>
            <person name="Kananen K."/>
            <person name="Auerbach J.A."/>
            <person name="Kautto E."/>
            <person name="Blachly J.S."/>
        </authorList>
    </citation>
    <scope>NUCLEOTIDE SEQUENCE [LARGE SCALE GENOMIC DNA]</scope>
    <source>
        <strain evidence="3">B95-8</strain>
        <tissue evidence="3">Cell line</tissue>
    </source>
</reference>
<evidence type="ECO:0000256" key="1">
    <source>
        <dbReference type="SAM" id="MobiDB-lite"/>
    </source>
</evidence>
<evidence type="ECO:0000313" key="4">
    <source>
        <dbReference type="Proteomes" id="UP001266305"/>
    </source>
</evidence>
<name>A0ABQ9TZA1_SAGOE</name>
<evidence type="ECO:0000313" key="3">
    <source>
        <dbReference type="EMBL" id="KAK2090139.1"/>
    </source>
</evidence>